<gene>
    <name evidence="2" type="ORF">GCM10023172_02890</name>
</gene>
<evidence type="ECO:0000313" key="3">
    <source>
        <dbReference type="Proteomes" id="UP001501243"/>
    </source>
</evidence>
<organism evidence="2 3">
    <name type="scientific">Hymenobacter ginsengisoli</name>
    <dbReference type="NCBI Taxonomy" id="1051626"/>
    <lineage>
        <taxon>Bacteria</taxon>
        <taxon>Pseudomonadati</taxon>
        <taxon>Bacteroidota</taxon>
        <taxon>Cytophagia</taxon>
        <taxon>Cytophagales</taxon>
        <taxon>Hymenobacteraceae</taxon>
        <taxon>Hymenobacter</taxon>
    </lineage>
</organism>
<evidence type="ECO:0000256" key="1">
    <source>
        <dbReference type="SAM" id="SignalP"/>
    </source>
</evidence>
<proteinExistence type="predicted"/>
<comment type="caution">
    <text evidence="2">The sequence shown here is derived from an EMBL/GenBank/DDBJ whole genome shotgun (WGS) entry which is preliminary data.</text>
</comment>
<feature type="signal peptide" evidence="1">
    <location>
        <begin position="1"/>
        <end position="24"/>
    </location>
</feature>
<dbReference type="RefSeq" id="WP_208130266.1">
    <property type="nucleotide sequence ID" value="NZ_BAABGQ010000003.1"/>
</dbReference>
<accession>A0ABP8PYQ8</accession>
<reference evidence="3" key="1">
    <citation type="journal article" date="2019" name="Int. J. Syst. Evol. Microbiol.">
        <title>The Global Catalogue of Microorganisms (GCM) 10K type strain sequencing project: providing services to taxonomists for standard genome sequencing and annotation.</title>
        <authorList>
            <consortium name="The Broad Institute Genomics Platform"/>
            <consortium name="The Broad Institute Genome Sequencing Center for Infectious Disease"/>
            <person name="Wu L."/>
            <person name="Ma J."/>
        </authorList>
    </citation>
    <scope>NUCLEOTIDE SEQUENCE [LARGE SCALE GENOMIC DNA]</scope>
    <source>
        <strain evidence="3">JCM 17841</strain>
    </source>
</reference>
<feature type="chain" id="PRO_5045125448" evidence="1">
    <location>
        <begin position="25"/>
        <end position="489"/>
    </location>
</feature>
<keyword evidence="3" id="KW-1185">Reference proteome</keyword>
<evidence type="ECO:0000313" key="2">
    <source>
        <dbReference type="EMBL" id="GAA4493822.1"/>
    </source>
</evidence>
<sequence>MRFLFGITTLAVCGLLGVAHPGQAQKTKSAPFSYVPEEGEDRYNQRVPQKTLALADGSGFVILAHQSGSAYAVERYDANLKKQWSTTMPVAPGETVEAFGRNAEQVWVVLHHADESTQNLTVQPFGLAGGQKGAPVIVVTAPAQDRRPVVRLSPDGNRLLAYRYQTREAQVRTLEGTLYDQKLSKILDRTYDFRDQGDFFSPNILLANDGTQYVTLLGDGMKKLTVRRYPATADRIGVATAIQVMGVPVGGTFGGQPITIRDAKFTLQPDGQLYGAALCANDRTGQLSSLKLVRFDFAESKLKLADELPFAPAFLAEISKATGTEVKALTDIYLADMLLTEGKNLVIIAERHFEEGGPELPVHARELYLFGYSPFLTPTWHTIIAKDQVAPAIDSYTGIGYRAAVFGEEVELVTLETIEGKSDLYLRKIQTPTGVISAPQRLKLNVANDQQLAYVKDFTTWLGPKTIIGISRPNKKSAALQLNEVKLKQ</sequence>
<dbReference type="EMBL" id="BAABGQ010000003">
    <property type="protein sequence ID" value="GAA4493822.1"/>
    <property type="molecule type" value="Genomic_DNA"/>
</dbReference>
<name>A0ABP8PYQ8_9BACT</name>
<dbReference type="Proteomes" id="UP001501243">
    <property type="component" value="Unassembled WGS sequence"/>
</dbReference>
<keyword evidence="1" id="KW-0732">Signal</keyword>
<protein>
    <submittedName>
        <fullName evidence="2">Uncharacterized protein</fullName>
    </submittedName>
</protein>